<evidence type="ECO:0000256" key="1">
    <source>
        <dbReference type="SAM" id="Phobius"/>
    </source>
</evidence>
<keyword evidence="1" id="KW-0812">Transmembrane</keyword>
<proteinExistence type="predicted"/>
<sequence>MRTRNIFFVITGLLAACVSSLGLLGASVPIDNPTPAQLDHQSMSINVWWLAIAGSLVVLAIGARGLWRSRGR</sequence>
<name>A0A4Z1BT01_9GAMM</name>
<accession>A0A4Z1BT01</accession>
<evidence type="ECO:0000313" key="3">
    <source>
        <dbReference type="Proteomes" id="UP000298325"/>
    </source>
</evidence>
<evidence type="ECO:0000313" key="2">
    <source>
        <dbReference type="EMBL" id="TGN41155.1"/>
    </source>
</evidence>
<dbReference type="EMBL" id="SRPF01000001">
    <property type="protein sequence ID" value="TGN41155.1"/>
    <property type="molecule type" value="Genomic_DNA"/>
</dbReference>
<comment type="caution">
    <text evidence="2">The sequence shown here is derived from an EMBL/GenBank/DDBJ whole genome shotgun (WGS) entry which is preliminary data.</text>
</comment>
<keyword evidence="1" id="KW-0472">Membrane</keyword>
<dbReference type="Proteomes" id="UP000298325">
    <property type="component" value="Unassembled WGS sequence"/>
</dbReference>
<reference evidence="2 3" key="1">
    <citation type="submission" date="2019-04" db="EMBL/GenBank/DDBJ databases">
        <authorList>
            <person name="Park S."/>
            <person name="Yoon J.-H."/>
        </authorList>
    </citation>
    <scope>NUCLEOTIDE SEQUENCE [LARGE SCALE GENOMIC DNA]</scope>
    <source>
        <strain evidence="2 3">HJM-18</strain>
    </source>
</reference>
<dbReference type="PROSITE" id="PS51257">
    <property type="entry name" value="PROKAR_LIPOPROTEIN"/>
    <property type="match status" value="1"/>
</dbReference>
<protein>
    <submittedName>
        <fullName evidence="2">Uncharacterized protein</fullName>
    </submittedName>
</protein>
<dbReference type="AlphaFoldDB" id="A0A4Z1BT01"/>
<dbReference type="RefSeq" id="WP_135801541.1">
    <property type="nucleotide sequence ID" value="NZ_SRPF01000001.1"/>
</dbReference>
<feature type="transmembrane region" description="Helical" evidence="1">
    <location>
        <begin position="49"/>
        <end position="67"/>
    </location>
</feature>
<organism evidence="2 3">
    <name type="scientific">Marinobacter confluentis</name>
    <dbReference type="NCBI Taxonomy" id="1697557"/>
    <lineage>
        <taxon>Bacteria</taxon>
        <taxon>Pseudomonadati</taxon>
        <taxon>Pseudomonadota</taxon>
        <taxon>Gammaproteobacteria</taxon>
        <taxon>Pseudomonadales</taxon>
        <taxon>Marinobacteraceae</taxon>
        <taxon>Marinobacter</taxon>
    </lineage>
</organism>
<keyword evidence="1" id="KW-1133">Transmembrane helix</keyword>
<gene>
    <name evidence="2" type="ORF">E5Q11_00960</name>
</gene>
<keyword evidence="3" id="KW-1185">Reference proteome</keyword>